<keyword evidence="6 10" id="KW-1133">Transmembrane helix</keyword>
<keyword evidence="3" id="KW-0050">Antiport</keyword>
<evidence type="ECO:0000256" key="6">
    <source>
        <dbReference type="ARBA" id="ARBA00022989"/>
    </source>
</evidence>
<feature type="transmembrane region" description="Helical" evidence="10">
    <location>
        <begin position="75"/>
        <end position="95"/>
    </location>
</feature>
<feature type="transmembrane region" description="Helical" evidence="10">
    <location>
        <begin position="220"/>
        <end position="248"/>
    </location>
</feature>
<dbReference type="AlphaFoldDB" id="A0A1F5RHD5"/>
<dbReference type="Pfam" id="PF01554">
    <property type="entry name" value="MatE"/>
    <property type="match status" value="2"/>
</dbReference>
<comment type="caution">
    <text evidence="11">The sequence shown here is derived from an EMBL/GenBank/DDBJ whole genome shotgun (WGS) entry which is preliminary data.</text>
</comment>
<dbReference type="InterPro" id="IPR002528">
    <property type="entry name" value="MATE_fam"/>
</dbReference>
<evidence type="ECO:0000256" key="9">
    <source>
        <dbReference type="ARBA" id="ARBA00031636"/>
    </source>
</evidence>
<evidence type="ECO:0000256" key="2">
    <source>
        <dbReference type="ARBA" id="ARBA00022448"/>
    </source>
</evidence>
<dbReference type="GO" id="GO:0015297">
    <property type="term" value="F:antiporter activity"/>
    <property type="evidence" value="ECO:0007669"/>
    <property type="project" value="UniProtKB-KW"/>
</dbReference>
<keyword evidence="8 10" id="KW-0472">Membrane</keyword>
<keyword evidence="5 10" id="KW-0812">Transmembrane</keyword>
<dbReference type="PANTHER" id="PTHR43298">
    <property type="entry name" value="MULTIDRUG RESISTANCE PROTEIN NORM-RELATED"/>
    <property type="match status" value="1"/>
</dbReference>
<protein>
    <recommendedName>
        <fullName evidence="9">Multidrug-efflux transporter</fullName>
    </recommendedName>
</protein>
<dbReference type="PANTHER" id="PTHR43298:SF2">
    <property type="entry name" value="FMN_FAD EXPORTER YEEO-RELATED"/>
    <property type="match status" value="1"/>
</dbReference>
<evidence type="ECO:0000313" key="12">
    <source>
        <dbReference type="Proteomes" id="UP000177230"/>
    </source>
</evidence>
<evidence type="ECO:0000256" key="7">
    <source>
        <dbReference type="ARBA" id="ARBA00023065"/>
    </source>
</evidence>
<dbReference type="GO" id="GO:0042910">
    <property type="term" value="F:xenobiotic transmembrane transporter activity"/>
    <property type="evidence" value="ECO:0007669"/>
    <property type="project" value="InterPro"/>
</dbReference>
<dbReference type="CDD" id="cd13133">
    <property type="entry name" value="MATE_like_7"/>
    <property type="match status" value="1"/>
</dbReference>
<dbReference type="GO" id="GO:0006811">
    <property type="term" value="P:monoatomic ion transport"/>
    <property type="evidence" value="ECO:0007669"/>
    <property type="project" value="UniProtKB-KW"/>
</dbReference>
<evidence type="ECO:0000256" key="5">
    <source>
        <dbReference type="ARBA" id="ARBA00022692"/>
    </source>
</evidence>
<dbReference type="PIRSF" id="PIRSF006603">
    <property type="entry name" value="DinF"/>
    <property type="match status" value="1"/>
</dbReference>
<dbReference type="Proteomes" id="UP000177230">
    <property type="component" value="Unassembled WGS sequence"/>
</dbReference>
<feature type="transmembrane region" description="Helical" evidence="10">
    <location>
        <begin position="179"/>
        <end position="199"/>
    </location>
</feature>
<evidence type="ECO:0000313" key="11">
    <source>
        <dbReference type="EMBL" id="OGF13947.1"/>
    </source>
</evidence>
<keyword evidence="2" id="KW-0813">Transport</keyword>
<dbReference type="EMBL" id="MFFM01000010">
    <property type="protein sequence ID" value="OGF13947.1"/>
    <property type="molecule type" value="Genomic_DNA"/>
</dbReference>
<comment type="subcellular location">
    <subcellularLocation>
        <location evidence="1">Cell membrane</location>
        <topology evidence="1">Multi-pass membrane protein</topology>
    </subcellularLocation>
</comment>
<evidence type="ECO:0000256" key="3">
    <source>
        <dbReference type="ARBA" id="ARBA00022449"/>
    </source>
</evidence>
<reference evidence="11 12" key="1">
    <citation type="journal article" date="2016" name="Nat. Commun.">
        <title>Thousands of microbial genomes shed light on interconnected biogeochemical processes in an aquifer system.</title>
        <authorList>
            <person name="Anantharaman K."/>
            <person name="Brown C.T."/>
            <person name="Hug L.A."/>
            <person name="Sharon I."/>
            <person name="Castelle C.J."/>
            <person name="Probst A.J."/>
            <person name="Thomas B.C."/>
            <person name="Singh A."/>
            <person name="Wilkins M.J."/>
            <person name="Karaoz U."/>
            <person name="Brodie E.L."/>
            <person name="Williams K.H."/>
            <person name="Hubbard S.S."/>
            <person name="Banfield J.F."/>
        </authorList>
    </citation>
    <scope>NUCLEOTIDE SEQUENCE [LARGE SCALE GENOMIC DNA]</scope>
</reference>
<feature type="transmembrane region" description="Helical" evidence="10">
    <location>
        <begin position="148"/>
        <end position="167"/>
    </location>
</feature>
<keyword evidence="4" id="KW-1003">Cell membrane</keyword>
<organism evidence="11 12">
    <name type="scientific">Candidatus Edwardsbacteria bacterium GWF2_54_11</name>
    <dbReference type="NCBI Taxonomy" id="1817851"/>
    <lineage>
        <taxon>Bacteria</taxon>
        <taxon>Candidatus Edwardsiibacteriota</taxon>
    </lineage>
</organism>
<dbReference type="InterPro" id="IPR050222">
    <property type="entry name" value="MATE_MdtK"/>
</dbReference>
<evidence type="ECO:0000256" key="4">
    <source>
        <dbReference type="ARBA" id="ARBA00022475"/>
    </source>
</evidence>
<dbReference type="GO" id="GO:0005886">
    <property type="term" value="C:plasma membrane"/>
    <property type="evidence" value="ECO:0007669"/>
    <property type="project" value="UniProtKB-SubCell"/>
</dbReference>
<accession>A0A1F5RHD5</accession>
<feature type="transmembrane region" description="Helical" evidence="10">
    <location>
        <begin position="341"/>
        <end position="365"/>
    </location>
</feature>
<feature type="transmembrane region" description="Helical" evidence="10">
    <location>
        <begin position="406"/>
        <end position="427"/>
    </location>
</feature>
<feature type="transmembrane region" description="Helical" evidence="10">
    <location>
        <begin position="268"/>
        <end position="288"/>
    </location>
</feature>
<dbReference type="InterPro" id="IPR048279">
    <property type="entry name" value="MdtK-like"/>
</dbReference>
<name>A0A1F5RHD5_9BACT</name>
<evidence type="ECO:0000256" key="8">
    <source>
        <dbReference type="ARBA" id="ARBA00023136"/>
    </source>
</evidence>
<feature type="transmembrane region" description="Helical" evidence="10">
    <location>
        <begin position="300"/>
        <end position="321"/>
    </location>
</feature>
<keyword evidence="7" id="KW-0406">Ion transport</keyword>
<sequence>MALPLIMSTASWSVQHFVDRMFLTWYSPEAIAAAMPAGMLNFALMCIFLGTAGYVSTFVAQYYGARQEKQIGPMIWQGIYIAAIGGLLTLLLIPWAGDIFRWVGHEPLVQKNEAVYFAILCAGALPALAASALSGFYSGLGKTVPVMWVNIAATAINIVFDYLMIFGHGGFPEMGMAGAAWATVFSAVFSVAAYAALIFRPKYNRIYNTLGGWRFDKTRFGSLLKFGFPNGIQFFVDMAGFTFFILLVGRLGSDNLAASNIAFNVNTLAFMPMIGFGIATSVLVGQYLGGEDPKTASRSVYSAFHLTFIYMAAVALLYFFWPDLFLMPFAAKADPARFENIRRTTIILLRFVAIYSLFDGFNIIFSSAIKGAGDTKFVMYMVLALSLGLLSIPSYLAIVVMKAGIYVSWTIASVYVVALGLAFYFRFLGGRWKGMRVIEPAAPALVMHPETPAVE</sequence>
<evidence type="ECO:0000256" key="1">
    <source>
        <dbReference type="ARBA" id="ARBA00004651"/>
    </source>
</evidence>
<feature type="transmembrane region" description="Helical" evidence="10">
    <location>
        <begin position="115"/>
        <end position="136"/>
    </location>
</feature>
<dbReference type="NCBIfam" id="TIGR00797">
    <property type="entry name" value="matE"/>
    <property type="match status" value="1"/>
</dbReference>
<proteinExistence type="predicted"/>
<feature type="transmembrane region" description="Helical" evidence="10">
    <location>
        <begin position="377"/>
        <end position="400"/>
    </location>
</feature>
<evidence type="ECO:0000256" key="10">
    <source>
        <dbReference type="SAM" id="Phobius"/>
    </source>
</evidence>
<gene>
    <name evidence="11" type="ORF">A2024_11535</name>
</gene>